<protein>
    <submittedName>
        <fullName evidence="2">Uncharacterized protein</fullName>
    </submittedName>
</protein>
<evidence type="ECO:0000313" key="2">
    <source>
        <dbReference type="EnsemblPlants" id="AET7Gv20902400.7"/>
    </source>
</evidence>
<reference evidence="2" key="5">
    <citation type="journal article" date="2021" name="G3 (Bethesda)">
        <title>Aegilops tauschii genome assembly Aet v5.0 features greater sequence contiguity and improved annotation.</title>
        <authorList>
            <person name="Wang L."/>
            <person name="Zhu T."/>
            <person name="Rodriguez J.C."/>
            <person name="Deal K.R."/>
            <person name="Dubcovsky J."/>
            <person name="McGuire P.E."/>
            <person name="Lux T."/>
            <person name="Spannagl M."/>
            <person name="Mayer K.F.X."/>
            <person name="Baldrich P."/>
            <person name="Meyers B.C."/>
            <person name="Huo N."/>
            <person name="Gu Y.Q."/>
            <person name="Zhou H."/>
            <person name="Devos K.M."/>
            <person name="Bennetzen J.L."/>
            <person name="Unver T."/>
            <person name="Budak H."/>
            <person name="Gulick P.J."/>
            <person name="Galiba G."/>
            <person name="Kalapos B."/>
            <person name="Nelson D.R."/>
            <person name="Li P."/>
            <person name="You F.M."/>
            <person name="Luo M.C."/>
            <person name="Dvorak J."/>
        </authorList>
    </citation>
    <scope>NUCLEOTIDE SEQUENCE [LARGE SCALE GENOMIC DNA]</scope>
    <source>
        <strain evidence="2">cv. AL8/78</strain>
    </source>
</reference>
<evidence type="ECO:0000313" key="3">
    <source>
        <dbReference type="Proteomes" id="UP000015105"/>
    </source>
</evidence>
<dbReference type="Gramene" id="AET7Gv20902400.7">
    <property type="protein sequence ID" value="AET7Gv20902400.7"/>
    <property type="gene ID" value="AET7Gv20902400"/>
</dbReference>
<evidence type="ECO:0000256" key="1">
    <source>
        <dbReference type="SAM" id="MobiDB-lite"/>
    </source>
</evidence>
<reference evidence="3" key="1">
    <citation type="journal article" date="2014" name="Science">
        <title>Ancient hybridizations among the ancestral genomes of bread wheat.</title>
        <authorList>
            <consortium name="International Wheat Genome Sequencing Consortium,"/>
            <person name="Marcussen T."/>
            <person name="Sandve S.R."/>
            <person name="Heier L."/>
            <person name="Spannagl M."/>
            <person name="Pfeifer M."/>
            <person name="Jakobsen K.S."/>
            <person name="Wulff B.B."/>
            <person name="Steuernagel B."/>
            <person name="Mayer K.F."/>
            <person name="Olsen O.A."/>
        </authorList>
    </citation>
    <scope>NUCLEOTIDE SEQUENCE [LARGE SCALE GENOMIC DNA]</scope>
    <source>
        <strain evidence="3">cv. AL8/78</strain>
    </source>
</reference>
<dbReference type="AlphaFoldDB" id="A0A453SDF9"/>
<dbReference type="Proteomes" id="UP000015105">
    <property type="component" value="Chromosome 7D"/>
</dbReference>
<proteinExistence type="predicted"/>
<organism evidence="2 3">
    <name type="scientific">Aegilops tauschii subsp. strangulata</name>
    <name type="common">Goatgrass</name>
    <dbReference type="NCBI Taxonomy" id="200361"/>
    <lineage>
        <taxon>Eukaryota</taxon>
        <taxon>Viridiplantae</taxon>
        <taxon>Streptophyta</taxon>
        <taxon>Embryophyta</taxon>
        <taxon>Tracheophyta</taxon>
        <taxon>Spermatophyta</taxon>
        <taxon>Magnoliopsida</taxon>
        <taxon>Liliopsida</taxon>
        <taxon>Poales</taxon>
        <taxon>Poaceae</taxon>
        <taxon>BOP clade</taxon>
        <taxon>Pooideae</taxon>
        <taxon>Triticodae</taxon>
        <taxon>Triticeae</taxon>
        <taxon>Triticinae</taxon>
        <taxon>Aegilops</taxon>
    </lineage>
</organism>
<accession>A0A453SDF9</accession>
<dbReference type="EnsemblPlants" id="AET7Gv20902400.7">
    <property type="protein sequence ID" value="AET7Gv20902400.7"/>
    <property type="gene ID" value="AET7Gv20902400"/>
</dbReference>
<reference evidence="3" key="2">
    <citation type="journal article" date="2017" name="Nat. Plants">
        <title>The Aegilops tauschii genome reveals multiple impacts of transposons.</title>
        <authorList>
            <person name="Zhao G."/>
            <person name="Zou C."/>
            <person name="Li K."/>
            <person name="Wang K."/>
            <person name="Li T."/>
            <person name="Gao L."/>
            <person name="Zhang X."/>
            <person name="Wang H."/>
            <person name="Yang Z."/>
            <person name="Liu X."/>
            <person name="Jiang W."/>
            <person name="Mao L."/>
            <person name="Kong X."/>
            <person name="Jiao Y."/>
            <person name="Jia J."/>
        </authorList>
    </citation>
    <scope>NUCLEOTIDE SEQUENCE [LARGE SCALE GENOMIC DNA]</scope>
    <source>
        <strain evidence="3">cv. AL8/78</strain>
    </source>
</reference>
<reference evidence="2" key="4">
    <citation type="submission" date="2019-03" db="UniProtKB">
        <authorList>
            <consortium name="EnsemblPlants"/>
        </authorList>
    </citation>
    <scope>IDENTIFICATION</scope>
</reference>
<feature type="region of interest" description="Disordered" evidence="1">
    <location>
        <begin position="1"/>
        <end position="53"/>
    </location>
</feature>
<name>A0A453SDF9_AEGTS</name>
<reference evidence="2" key="3">
    <citation type="journal article" date="2017" name="Nature">
        <title>Genome sequence of the progenitor of the wheat D genome Aegilops tauschii.</title>
        <authorList>
            <person name="Luo M.C."/>
            <person name="Gu Y.Q."/>
            <person name="Puiu D."/>
            <person name="Wang H."/>
            <person name="Twardziok S.O."/>
            <person name="Deal K.R."/>
            <person name="Huo N."/>
            <person name="Zhu T."/>
            <person name="Wang L."/>
            <person name="Wang Y."/>
            <person name="McGuire P.E."/>
            <person name="Liu S."/>
            <person name="Long H."/>
            <person name="Ramasamy R.K."/>
            <person name="Rodriguez J.C."/>
            <person name="Van S.L."/>
            <person name="Yuan L."/>
            <person name="Wang Z."/>
            <person name="Xia Z."/>
            <person name="Xiao L."/>
            <person name="Anderson O.D."/>
            <person name="Ouyang S."/>
            <person name="Liang Y."/>
            <person name="Zimin A.V."/>
            <person name="Pertea G."/>
            <person name="Qi P."/>
            <person name="Bennetzen J.L."/>
            <person name="Dai X."/>
            <person name="Dawson M.W."/>
            <person name="Muller H.G."/>
            <person name="Kugler K."/>
            <person name="Rivarola-Duarte L."/>
            <person name="Spannagl M."/>
            <person name="Mayer K.F.X."/>
            <person name="Lu F.H."/>
            <person name="Bevan M.W."/>
            <person name="Leroy P."/>
            <person name="Li P."/>
            <person name="You F.M."/>
            <person name="Sun Q."/>
            <person name="Liu Z."/>
            <person name="Lyons E."/>
            <person name="Wicker T."/>
            <person name="Salzberg S.L."/>
            <person name="Devos K.M."/>
            <person name="Dvorak J."/>
        </authorList>
    </citation>
    <scope>NUCLEOTIDE SEQUENCE [LARGE SCALE GENOMIC DNA]</scope>
    <source>
        <strain evidence="2">cv. AL8/78</strain>
    </source>
</reference>
<feature type="compositionally biased region" description="Polar residues" evidence="1">
    <location>
        <begin position="16"/>
        <end position="34"/>
    </location>
</feature>
<keyword evidence="3" id="KW-1185">Reference proteome</keyword>
<sequence length="84" mass="8777">VQEKKVKQVSVMALDTSRTVGDGTTSRASTSTSEPPLPNGGCSKKSDSLNSDLLFPPGGYPSLRLPVVIVPKVLSALVHEADTI</sequence>